<feature type="domain" description="V(D)J recombination-activating protein 1 RNase H" evidence="1">
    <location>
        <begin position="17"/>
        <end position="132"/>
    </location>
</feature>
<reference evidence="2" key="1">
    <citation type="submission" date="2021-02" db="EMBL/GenBank/DDBJ databases">
        <authorList>
            <person name="Nowell W R."/>
        </authorList>
    </citation>
    <scope>NUCLEOTIDE SEQUENCE</scope>
</reference>
<dbReference type="Pfam" id="PF26100">
    <property type="entry name" value="RAG1_RNase_H"/>
    <property type="match status" value="1"/>
</dbReference>
<gene>
    <name evidence="2" type="ORF">GPM918_LOCUS14686</name>
    <name evidence="3" type="ORF">SRO942_LOCUS14686</name>
</gene>
<evidence type="ECO:0000313" key="4">
    <source>
        <dbReference type="Proteomes" id="UP000663829"/>
    </source>
</evidence>
<dbReference type="Proteomes" id="UP000663829">
    <property type="component" value="Unassembled WGS sequence"/>
</dbReference>
<dbReference type="PANTHER" id="PTHR14920">
    <property type="entry name" value="OSMOTIC AVOIDANCE ABNORMAL PROTEIN 1/WD REPEAT MEMBRANE PROTEIN"/>
    <property type="match status" value="1"/>
</dbReference>
<accession>A0A814I5C3</accession>
<dbReference type="AlphaFoldDB" id="A0A814I5C3"/>
<dbReference type="EMBL" id="CAJOBC010003574">
    <property type="protein sequence ID" value="CAF3790685.1"/>
    <property type="molecule type" value="Genomic_DNA"/>
</dbReference>
<dbReference type="PANTHER" id="PTHR14920:SF0">
    <property type="entry name" value="WD REPEAT DOMAIN 19"/>
    <property type="match status" value="1"/>
</dbReference>
<proteinExistence type="predicted"/>
<dbReference type="Proteomes" id="UP000681722">
    <property type="component" value="Unassembled WGS sequence"/>
</dbReference>
<name>A0A814I5C3_9BILA</name>
<dbReference type="GO" id="GO:0005929">
    <property type="term" value="C:cilium"/>
    <property type="evidence" value="ECO:0007669"/>
    <property type="project" value="TreeGrafter"/>
</dbReference>
<dbReference type="OrthoDB" id="10250638at2759"/>
<dbReference type="EMBL" id="CAJNOQ010003574">
    <property type="protein sequence ID" value="CAF1019176.1"/>
    <property type="molecule type" value="Genomic_DNA"/>
</dbReference>
<protein>
    <recommendedName>
        <fullName evidence="1">V(D)J recombination-activating protein 1 RNase H domain-containing protein</fullName>
    </recommendedName>
</protein>
<dbReference type="GO" id="GO:0060271">
    <property type="term" value="P:cilium assembly"/>
    <property type="evidence" value="ECO:0007669"/>
    <property type="project" value="TreeGrafter"/>
</dbReference>
<sequence length="477" mass="54537">MLLKQNVIVPEKFEYREKTGHDGAGTMSIYKSANSPMETANIFSKMFAPLSLKASTGEVLWVNQTPNSSHWCRPVALIAEKESKELLSAVNGVFEPGEKRLQEKGITFNYNNKKYEVKVCIESSMKDLKIRTVESDLDGADCLLYITRSAEWKDQNKIQDVNYFAINRTAEKTLVLYKEMVKVDGQITKSKNDYATKHGLTSEPVSTLDNHFITITHQYINGVSWLLKLMYHLRANVLNWSEREDIKEQIKKARSLVLSEIETKTSLRLNQALTHLMRCVGSNEEKGIDLAIICVRKAHSQQLTQKLLDFFTWRKRSDSKMAPKTAIIIAQQDQEAGNYRSVRDVLFTMHQELKSQQIIIPFEMSNSLMLLHSYILVKIQIKLNNHERAARLLNRVAHNVSKFSVHIIQILTTTVVECHKVVTGAHIICDDLCSCPICDFTAIYSELLKYLPMNDTFPMCSNKINPSNIIKIDNNNF</sequence>
<evidence type="ECO:0000313" key="3">
    <source>
        <dbReference type="EMBL" id="CAF3790685.1"/>
    </source>
</evidence>
<comment type="caution">
    <text evidence="2">The sequence shown here is derived from an EMBL/GenBank/DDBJ whole genome shotgun (WGS) entry which is preliminary data.</text>
</comment>
<dbReference type="GO" id="GO:0030991">
    <property type="term" value="C:intraciliary transport particle A"/>
    <property type="evidence" value="ECO:0007669"/>
    <property type="project" value="TreeGrafter"/>
</dbReference>
<dbReference type="GO" id="GO:0035721">
    <property type="term" value="P:intraciliary retrograde transport"/>
    <property type="evidence" value="ECO:0007669"/>
    <property type="project" value="InterPro"/>
</dbReference>
<evidence type="ECO:0000259" key="1">
    <source>
        <dbReference type="Pfam" id="PF26100"/>
    </source>
</evidence>
<dbReference type="InterPro" id="IPR058554">
    <property type="entry name" value="RAG1_RNase_H"/>
</dbReference>
<organism evidence="2 4">
    <name type="scientific">Didymodactylos carnosus</name>
    <dbReference type="NCBI Taxonomy" id="1234261"/>
    <lineage>
        <taxon>Eukaryota</taxon>
        <taxon>Metazoa</taxon>
        <taxon>Spiralia</taxon>
        <taxon>Gnathifera</taxon>
        <taxon>Rotifera</taxon>
        <taxon>Eurotatoria</taxon>
        <taxon>Bdelloidea</taxon>
        <taxon>Philodinida</taxon>
        <taxon>Philodinidae</taxon>
        <taxon>Didymodactylos</taxon>
    </lineage>
</organism>
<keyword evidence="4" id="KW-1185">Reference proteome</keyword>
<evidence type="ECO:0000313" key="2">
    <source>
        <dbReference type="EMBL" id="CAF1019176.1"/>
    </source>
</evidence>
<dbReference type="InterPro" id="IPR040379">
    <property type="entry name" value="WDR19/dyf-2"/>
</dbReference>